<proteinExistence type="predicted"/>
<feature type="region of interest" description="Disordered" evidence="1">
    <location>
        <begin position="1"/>
        <end position="26"/>
    </location>
</feature>
<evidence type="ECO:0000256" key="1">
    <source>
        <dbReference type="SAM" id="MobiDB-lite"/>
    </source>
</evidence>
<comment type="caution">
    <text evidence="2">The sequence shown here is derived from an EMBL/GenBank/DDBJ whole genome shotgun (WGS) entry which is preliminary data.</text>
</comment>
<accession>A0A5J4Q9H3</accession>
<organism evidence="2">
    <name type="scientific">termite gut metagenome</name>
    <dbReference type="NCBI Taxonomy" id="433724"/>
    <lineage>
        <taxon>unclassified sequences</taxon>
        <taxon>metagenomes</taxon>
        <taxon>organismal metagenomes</taxon>
    </lineage>
</organism>
<sequence length="26" mass="2859">MDMKHVDAGKSGEKESGGASRKRIRK</sequence>
<protein>
    <submittedName>
        <fullName evidence="2">Uncharacterized protein</fullName>
    </submittedName>
</protein>
<feature type="compositionally biased region" description="Basic and acidic residues" evidence="1">
    <location>
        <begin position="1"/>
        <end position="16"/>
    </location>
</feature>
<dbReference type="EMBL" id="SNRY01004544">
    <property type="protein sequence ID" value="KAA6317371.1"/>
    <property type="molecule type" value="Genomic_DNA"/>
</dbReference>
<gene>
    <name evidence="2" type="ORF">EZS27_032459</name>
</gene>
<dbReference type="AlphaFoldDB" id="A0A5J4Q9H3"/>
<reference evidence="2" key="1">
    <citation type="submission" date="2019-03" db="EMBL/GenBank/DDBJ databases">
        <title>Single cell metagenomics reveals metabolic interactions within the superorganism composed of flagellate Streblomastix strix and complex community of Bacteroidetes bacteria on its surface.</title>
        <authorList>
            <person name="Treitli S.C."/>
            <person name="Kolisko M."/>
            <person name="Husnik F."/>
            <person name="Keeling P."/>
            <person name="Hampl V."/>
        </authorList>
    </citation>
    <scope>NUCLEOTIDE SEQUENCE</scope>
    <source>
        <strain evidence="2">STM</strain>
    </source>
</reference>
<name>A0A5J4Q9H3_9ZZZZ</name>
<evidence type="ECO:0000313" key="2">
    <source>
        <dbReference type="EMBL" id="KAA6317371.1"/>
    </source>
</evidence>
<feature type="non-terminal residue" evidence="2">
    <location>
        <position position="26"/>
    </location>
</feature>